<dbReference type="Proteomes" id="UP000663814">
    <property type="component" value="Unassembled WGS sequence"/>
</dbReference>
<gene>
    <name evidence="2" type="ORF">I4W93_011245</name>
</gene>
<dbReference type="RefSeq" id="WP_205310827.1">
    <property type="nucleotide sequence ID" value="NZ_JAERPS020000003.1"/>
</dbReference>
<dbReference type="EMBL" id="JAERPS020000003">
    <property type="protein sequence ID" value="MBZ9612169.1"/>
    <property type="molecule type" value="Genomic_DNA"/>
</dbReference>
<comment type="caution">
    <text evidence="2">The sequence shown here is derived from an EMBL/GenBank/DDBJ whole genome shotgun (WGS) entry which is preliminary data.</text>
</comment>
<keyword evidence="3" id="KW-1185">Reference proteome</keyword>
<name>A0ABS7X9D8_9GAMM</name>
<feature type="region of interest" description="Disordered" evidence="1">
    <location>
        <begin position="130"/>
        <end position="164"/>
    </location>
</feature>
<evidence type="ECO:0000256" key="1">
    <source>
        <dbReference type="SAM" id="MobiDB-lite"/>
    </source>
</evidence>
<evidence type="ECO:0008006" key="4">
    <source>
        <dbReference type="Google" id="ProtNLM"/>
    </source>
</evidence>
<evidence type="ECO:0000313" key="3">
    <source>
        <dbReference type="Proteomes" id="UP000663814"/>
    </source>
</evidence>
<organism evidence="2 3">
    <name type="scientific">Rheinheimera maricola</name>
    <dbReference type="NCBI Taxonomy" id="2793282"/>
    <lineage>
        <taxon>Bacteria</taxon>
        <taxon>Pseudomonadati</taxon>
        <taxon>Pseudomonadota</taxon>
        <taxon>Gammaproteobacteria</taxon>
        <taxon>Chromatiales</taxon>
        <taxon>Chromatiaceae</taxon>
        <taxon>Rheinheimera</taxon>
    </lineage>
</organism>
<reference evidence="2 3" key="2">
    <citation type="submission" date="2021-08" db="EMBL/GenBank/DDBJ databases">
        <title>Rheinheimera aquimaris sp. nov., isolated from seawater of the East Sea in Korea.</title>
        <authorList>
            <person name="Kim K.H."/>
            <person name="Wenting R."/>
            <person name="Kim K.R."/>
            <person name="Jeon C.O."/>
        </authorList>
    </citation>
    <scope>NUCLEOTIDE SEQUENCE [LARGE SCALE GENOMIC DNA]</scope>
    <source>
        <strain evidence="2 3">MA-13</strain>
    </source>
</reference>
<reference evidence="2 3" key="1">
    <citation type="submission" date="2020-12" db="EMBL/GenBank/DDBJ databases">
        <authorList>
            <person name="Ruan W."/>
            <person name="Khan S.A."/>
            <person name="Jeon C.O."/>
        </authorList>
    </citation>
    <scope>NUCLEOTIDE SEQUENCE [LARGE SCALE GENOMIC DNA]</scope>
    <source>
        <strain evidence="2 3">MA-13</strain>
    </source>
</reference>
<accession>A0ABS7X9D8</accession>
<protein>
    <recommendedName>
        <fullName evidence="4">Helix-turn-helix domain-containing protein</fullName>
    </recommendedName>
</protein>
<sequence length="218" mass="24029">MSDKPQTDQYGFPLNTSVIGQQPGIEISPQMAALFQQLQPIPPHEQRGLWAQEQAQRLGVSVDTIYRVLAVHGVKAARQTVKRLCILDVDSLDPEQMRRIIKHVIREQRLQQKHSLIKPDSLPFGDLAIDDPNNAPRPAPSAGVSWETETGRERASGVTSLHQPQGGTFHIGDARFTVQVVEPCSVRPLSVGANAAFEISIKLQINPAIGECQESIHE</sequence>
<evidence type="ECO:0000313" key="2">
    <source>
        <dbReference type="EMBL" id="MBZ9612169.1"/>
    </source>
</evidence>
<proteinExistence type="predicted"/>